<dbReference type="PANTHER" id="PTHR43157:SF31">
    <property type="entry name" value="PHOSPHATIDYLINOSITOL-GLYCAN BIOSYNTHESIS CLASS F PROTEIN"/>
    <property type="match status" value="1"/>
</dbReference>
<comment type="caution">
    <text evidence="3">The sequence shown here is derived from an EMBL/GenBank/DDBJ whole genome shotgun (WGS) entry which is preliminary data.</text>
</comment>
<dbReference type="PANTHER" id="PTHR43157">
    <property type="entry name" value="PHOSPHATIDYLINOSITOL-GLYCAN BIOSYNTHESIS CLASS F PROTEIN-RELATED"/>
    <property type="match status" value="1"/>
</dbReference>
<feature type="region of interest" description="Disordered" evidence="2">
    <location>
        <begin position="1"/>
        <end position="22"/>
    </location>
</feature>
<feature type="compositionally biased region" description="Basic and acidic residues" evidence="2">
    <location>
        <begin position="1"/>
        <end position="15"/>
    </location>
</feature>
<evidence type="ECO:0000256" key="2">
    <source>
        <dbReference type="SAM" id="MobiDB-lite"/>
    </source>
</evidence>
<dbReference type="Proteomes" id="UP000199681">
    <property type="component" value="Unassembled WGS sequence"/>
</dbReference>
<keyword evidence="4" id="KW-1185">Reference proteome</keyword>
<accession>A0ABY1EBR9</accession>
<organism evidence="3 4">
    <name type="scientific">Cryobacterium levicorallinum</name>
    <dbReference type="NCBI Taxonomy" id="995038"/>
    <lineage>
        <taxon>Bacteria</taxon>
        <taxon>Bacillati</taxon>
        <taxon>Actinomycetota</taxon>
        <taxon>Actinomycetes</taxon>
        <taxon>Micrococcales</taxon>
        <taxon>Microbacteriaceae</taxon>
        <taxon>Cryobacterium</taxon>
    </lineage>
</organism>
<dbReference type="SUPFAM" id="SSF51735">
    <property type="entry name" value="NAD(P)-binding Rossmann-fold domains"/>
    <property type="match status" value="1"/>
</dbReference>
<evidence type="ECO:0000256" key="1">
    <source>
        <dbReference type="ARBA" id="ARBA00023002"/>
    </source>
</evidence>
<evidence type="ECO:0000313" key="3">
    <source>
        <dbReference type="EMBL" id="SFH38181.1"/>
    </source>
</evidence>
<evidence type="ECO:0008006" key="5">
    <source>
        <dbReference type="Google" id="ProtNLM"/>
    </source>
</evidence>
<dbReference type="InterPro" id="IPR036291">
    <property type="entry name" value="NAD(P)-bd_dom_sf"/>
</dbReference>
<protein>
    <recommendedName>
        <fullName evidence="5">Short chain dehydrogenase</fullName>
    </recommendedName>
</protein>
<proteinExistence type="predicted"/>
<evidence type="ECO:0000313" key="4">
    <source>
        <dbReference type="Proteomes" id="UP000199681"/>
    </source>
</evidence>
<keyword evidence="1" id="KW-0560">Oxidoreductase</keyword>
<sequence>MGRLDFDDLPGEREYSGSGADNQSTLTNVMFTDALVPRLSETGVTANAVHPGLVSTRFGVEDPVRAQRLLVPLLRPFMKPPAKGAVTSIYVATTFERGGSACYFTNKRPRKSSAASDDTAAAARLWQVSADLVGLPGIRERSPRTDAARPV</sequence>
<gene>
    <name evidence="3" type="ORF">SAMN05216274_104107</name>
</gene>
<reference evidence="3 4" key="1">
    <citation type="submission" date="2016-10" db="EMBL/GenBank/DDBJ databases">
        <authorList>
            <person name="Varghese N."/>
            <person name="Submissions S."/>
        </authorList>
    </citation>
    <scope>NUCLEOTIDE SEQUENCE [LARGE SCALE GENOMIC DNA]</scope>
    <source>
        <strain evidence="3 4">GMCC 1.11211</strain>
    </source>
</reference>
<dbReference type="Gene3D" id="3.40.50.720">
    <property type="entry name" value="NAD(P)-binding Rossmann-like Domain"/>
    <property type="match status" value="1"/>
</dbReference>
<dbReference type="RefSeq" id="WP_241994601.1">
    <property type="nucleotide sequence ID" value="NZ_BKAC01000002.1"/>
</dbReference>
<name>A0ABY1EBR9_9MICO</name>
<dbReference type="EMBL" id="FOPW01000004">
    <property type="protein sequence ID" value="SFH38181.1"/>
    <property type="molecule type" value="Genomic_DNA"/>
</dbReference>